<name>A0A0C9XXT1_9AGAR</name>
<keyword evidence="2" id="KW-1185">Reference proteome</keyword>
<dbReference type="AlphaFoldDB" id="A0A0C9XXT1"/>
<reference evidence="2" key="2">
    <citation type="submission" date="2015-01" db="EMBL/GenBank/DDBJ databases">
        <title>Evolutionary Origins and Diversification of the Mycorrhizal Mutualists.</title>
        <authorList>
            <consortium name="DOE Joint Genome Institute"/>
            <consortium name="Mycorrhizal Genomics Consortium"/>
            <person name="Kohler A."/>
            <person name="Kuo A."/>
            <person name="Nagy L.G."/>
            <person name="Floudas D."/>
            <person name="Copeland A."/>
            <person name="Barry K.W."/>
            <person name="Cichocki N."/>
            <person name="Veneault-Fourrey C."/>
            <person name="LaButti K."/>
            <person name="Lindquist E.A."/>
            <person name="Lipzen A."/>
            <person name="Lundell T."/>
            <person name="Morin E."/>
            <person name="Murat C."/>
            <person name="Riley R."/>
            <person name="Ohm R."/>
            <person name="Sun H."/>
            <person name="Tunlid A."/>
            <person name="Henrissat B."/>
            <person name="Grigoriev I.V."/>
            <person name="Hibbett D.S."/>
            <person name="Martin F."/>
        </authorList>
    </citation>
    <scope>NUCLEOTIDE SEQUENCE [LARGE SCALE GENOMIC DNA]</scope>
    <source>
        <strain evidence="2">LaAM-08-1</strain>
    </source>
</reference>
<evidence type="ECO:0000313" key="2">
    <source>
        <dbReference type="Proteomes" id="UP000054477"/>
    </source>
</evidence>
<accession>A0A0C9XXT1</accession>
<sequence>MVFRHISQDLNERGKLHVLWLLENDFIPDDVADIFGVSRRGIYRWQANIENYGSVDCPCNPLHGHPRTLNADQTHDLFTLLNDAPEMFLDKIQEWVAITQDISISKTALHVLIRDAGITYKVLRKAASEHDEEAWERFREFARNHLVASMIITVDESSKDDRTIFRRRGRAPSGH</sequence>
<reference evidence="1 2" key="1">
    <citation type="submission" date="2014-04" db="EMBL/GenBank/DDBJ databases">
        <authorList>
            <consortium name="DOE Joint Genome Institute"/>
            <person name="Kuo A."/>
            <person name="Kohler A."/>
            <person name="Nagy L.G."/>
            <person name="Floudas D."/>
            <person name="Copeland A."/>
            <person name="Barry K.W."/>
            <person name="Cichocki N."/>
            <person name="Veneault-Fourrey C."/>
            <person name="LaButti K."/>
            <person name="Lindquist E.A."/>
            <person name="Lipzen A."/>
            <person name="Lundell T."/>
            <person name="Morin E."/>
            <person name="Murat C."/>
            <person name="Sun H."/>
            <person name="Tunlid A."/>
            <person name="Henrissat B."/>
            <person name="Grigoriev I.V."/>
            <person name="Hibbett D.S."/>
            <person name="Martin F."/>
            <person name="Nordberg H.P."/>
            <person name="Cantor M.N."/>
            <person name="Hua S.X."/>
        </authorList>
    </citation>
    <scope>NUCLEOTIDE SEQUENCE [LARGE SCALE GENOMIC DNA]</scope>
    <source>
        <strain evidence="1 2">LaAM-08-1</strain>
    </source>
</reference>
<dbReference type="OrthoDB" id="3255572at2759"/>
<gene>
    <name evidence="1" type="ORF">K443DRAFT_59840</name>
</gene>
<dbReference type="InterPro" id="IPR009057">
    <property type="entry name" value="Homeodomain-like_sf"/>
</dbReference>
<feature type="non-terminal residue" evidence="1">
    <location>
        <position position="1"/>
    </location>
</feature>
<dbReference type="HOGENOM" id="CLU_056788_1_6_1"/>
<evidence type="ECO:0000313" key="1">
    <source>
        <dbReference type="EMBL" id="KIK00678.1"/>
    </source>
</evidence>
<organism evidence="1 2">
    <name type="scientific">Laccaria amethystina LaAM-08-1</name>
    <dbReference type="NCBI Taxonomy" id="1095629"/>
    <lineage>
        <taxon>Eukaryota</taxon>
        <taxon>Fungi</taxon>
        <taxon>Dikarya</taxon>
        <taxon>Basidiomycota</taxon>
        <taxon>Agaricomycotina</taxon>
        <taxon>Agaricomycetes</taxon>
        <taxon>Agaricomycetidae</taxon>
        <taxon>Agaricales</taxon>
        <taxon>Agaricineae</taxon>
        <taxon>Hydnangiaceae</taxon>
        <taxon>Laccaria</taxon>
    </lineage>
</organism>
<dbReference type="SUPFAM" id="SSF46689">
    <property type="entry name" value="Homeodomain-like"/>
    <property type="match status" value="1"/>
</dbReference>
<dbReference type="EMBL" id="KN838620">
    <property type="protein sequence ID" value="KIK00678.1"/>
    <property type="molecule type" value="Genomic_DNA"/>
</dbReference>
<proteinExistence type="predicted"/>
<protein>
    <submittedName>
        <fullName evidence="1">Uncharacterized protein</fullName>
    </submittedName>
</protein>
<dbReference type="Proteomes" id="UP000054477">
    <property type="component" value="Unassembled WGS sequence"/>
</dbReference>